<evidence type="ECO:0000313" key="2">
    <source>
        <dbReference type="EMBL" id="EAZ93634.1"/>
    </source>
</evidence>
<name>A3IIK2_9CHRO</name>
<proteinExistence type="predicted"/>
<organism evidence="2 3">
    <name type="scientific">Crocosphaera chwakensis CCY0110</name>
    <dbReference type="NCBI Taxonomy" id="391612"/>
    <lineage>
        <taxon>Bacteria</taxon>
        <taxon>Bacillati</taxon>
        <taxon>Cyanobacteriota</taxon>
        <taxon>Cyanophyceae</taxon>
        <taxon>Oscillatoriophycideae</taxon>
        <taxon>Chroococcales</taxon>
        <taxon>Aphanothecaceae</taxon>
        <taxon>Crocosphaera</taxon>
        <taxon>Crocosphaera chwakensis</taxon>
    </lineage>
</organism>
<dbReference type="Proteomes" id="UP000003781">
    <property type="component" value="Unassembled WGS sequence"/>
</dbReference>
<evidence type="ECO:0000313" key="3">
    <source>
        <dbReference type="Proteomes" id="UP000003781"/>
    </source>
</evidence>
<comment type="caution">
    <text evidence="2">The sequence shown here is derived from an EMBL/GenBank/DDBJ whole genome shotgun (WGS) entry which is preliminary data.</text>
</comment>
<gene>
    <name evidence="2" type="ORF">CY0110_17602</name>
</gene>
<dbReference type="AlphaFoldDB" id="A3IIK2"/>
<feature type="region of interest" description="Disordered" evidence="1">
    <location>
        <begin position="25"/>
        <end position="47"/>
    </location>
</feature>
<sequence length="47" mass="5512">MISVVLILFRKRVFRSICPVSFNKQGRNQPSADKRILLQRSQKHSDI</sequence>
<evidence type="ECO:0000256" key="1">
    <source>
        <dbReference type="SAM" id="MobiDB-lite"/>
    </source>
</evidence>
<dbReference type="EMBL" id="AAXW01000002">
    <property type="protein sequence ID" value="EAZ93634.1"/>
    <property type="molecule type" value="Genomic_DNA"/>
</dbReference>
<accession>A3IIK2</accession>
<reference evidence="2 3" key="1">
    <citation type="submission" date="2007-03" db="EMBL/GenBank/DDBJ databases">
        <authorList>
            <person name="Stal L."/>
            <person name="Ferriera S."/>
            <person name="Johnson J."/>
            <person name="Kravitz S."/>
            <person name="Beeson K."/>
            <person name="Sutton G."/>
            <person name="Rogers Y.-H."/>
            <person name="Friedman R."/>
            <person name="Frazier M."/>
            <person name="Venter J.C."/>
        </authorList>
    </citation>
    <scope>NUCLEOTIDE SEQUENCE [LARGE SCALE GENOMIC DNA]</scope>
    <source>
        <strain evidence="2 3">CCY0110</strain>
    </source>
</reference>
<keyword evidence="3" id="KW-1185">Reference proteome</keyword>
<protein>
    <submittedName>
        <fullName evidence="2">Uncharacterized protein</fullName>
    </submittedName>
</protein>